<dbReference type="STRING" id="471870.BACINT_04296"/>
<evidence type="ECO:0000313" key="1">
    <source>
        <dbReference type="EMBL" id="EDV05153.1"/>
    </source>
</evidence>
<organism evidence="1 2">
    <name type="scientific">Bacteroides intestinalis DSM 17393</name>
    <dbReference type="NCBI Taxonomy" id="471870"/>
    <lineage>
        <taxon>Bacteria</taxon>
        <taxon>Pseudomonadati</taxon>
        <taxon>Bacteroidota</taxon>
        <taxon>Bacteroidia</taxon>
        <taxon>Bacteroidales</taxon>
        <taxon>Bacteroidaceae</taxon>
        <taxon>Bacteroides</taxon>
    </lineage>
</organism>
<dbReference type="EMBL" id="ABJL02000008">
    <property type="protein sequence ID" value="EDV05153.1"/>
    <property type="molecule type" value="Genomic_DNA"/>
</dbReference>
<protein>
    <submittedName>
        <fullName evidence="1">Uncharacterized protein</fullName>
    </submittedName>
</protein>
<comment type="caution">
    <text evidence="1">The sequence shown here is derived from an EMBL/GenBank/DDBJ whole genome shotgun (WGS) entry which is preliminary data.</text>
</comment>
<name>B3CFB8_9BACE</name>
<gene>
    <name evidence="1" type="ORF">BACINT_04296</name>
</gene>
<reference evidence="1 2" key="2">
    <citation type="submission" date="2008-04" db="EMBL/GenBank/DDBJ databases">
        <authorList>
            <person name="Fulton L."/>
            <person name="Clifton S."/>
            <person name="Fulton B."/>
            <person name="Xu J."/>
            <person name="Minx P."/>
            <person name="Pepin K.H."/>
            <person name="Johnson M."/>
            <person name="Thiruvilangam P."/>
            <person name="Bhonagiri V."/>
            <person name="Nash W.E."/>
            <person name="Mardis E.R."/>
            <person name="Wilson R.K."/>
        </authorList>
    </citation>
    <scope>NUCLEOTIDE SEQUENCE [LARGE SCALE GENOMIC DNA]</scope>
    <source>
        <strain evidence="1 2">DSM 17393</strain>
    </source>
</reference>
<accession>B3CFB8</accession>
<sequence length="90" mass="9407">MQAECAIQSDAAFATWQAGGGCGGCTTAFTVDDAIGREKKDIFFEALCGEGIVVVDNDSLCTADEGYAVVSTYPDVAVWVGIDIGHAVRR</sequence>
<dbReference type="Proteomes" id="UP000004596">
    <property type="component" value="Unassembled WGS sequence"/>
</dbReference>
<proteinExistence type="predicted"/>
<reference evidence="1 2" key="1">
    <citation type="submission" date="2008-04" db="EMBL/GenBank/DDBJ databases">
        <title>Draft genome sequence of Bacteroides intestinalis (DSM 17393).</title>
        <authorList>
            <person name="Sudarsanam P."/>
            <person name="Ley R."/>
            <person name="Guruge J."/>
            <person name="Turnbaugh P.J."/>
            <person name="Mahowald M."/>
            <person name="Liep D."/>
            <person name="Gordon J."/>
        </authorList>
    </citation>
    <scope>NUCLEOTIDE SEQUENCE [LARGE SCALE GENOMIC DNA]</scope>
    <source>
        <strain evidence="1 2">DSM 17393</strain>
    </source>
</reference>
<evidence type="ECO:0000313" key="2">
    <source>
        <dbReference type="Proteomes" id="UP000004596"/>
    </source>
</evidence>
<dbReference type="AlphaFoldDB" id="B3CFB8"/>